<evidence type="ECO:0000313" key="1">
    <source>
        <dbReference type="EMBL" id="MBW8190304.1"/>
    </source>
</evidence>
<comment type="caution">
    <text evidence="1">The sequence shown here is derived from an EMBL/GenBank/DDBJ whole genome shotgun (WGS) entry which is preliminary data.</text>
</comment>
<accession>A0ABS7EDK9</accession>
<gene>
    <name evidence="1" type="ORF">K0504_04575</name>
</gene>
<dbReference type="Proteomes" id="UP001166251">
    <property type="component" value="Unassembled WGS sequence"/>
</dbReference>
<evidence type="ECO:0000313" key="2">
    <source>
        <dbReference type="Proteomes" id="UP001166251"/>
    </source>
</evidence>
<sequence length="115" mass="13122">MTTDFVRLVTQVITINHAWKLSKDEFGVDFVATKSLRDIKSSLQATLLRDFPQHVYLAIASDNHEHQEALFSVRLREPLVVNGALRNDIEHLPERIANTLFTQQELQQLLARASA</sequence>
<dbReference type="EMBL" id="JAHZSS010000003">
    <property type="protein sequence ID" value="MBW8190304.1"/>
    <property type="molecule type" value="Genomic_DNA"/>
</dbReference>
<reference evidence="1" key="1">
    <citation type="submission" date="2021-07" db="EMBL/GenBank/DDBJ databases">
        <title>Neiella marina sp. nov., isolated from the intestinal content of sea cucumber Apostichopus japonicus.</title>
        <authorList>
            <person name="Bai X."/>
        </authorList>
    </citation>
    <scope>NUCLEOTIDE SEQUENCE</scope>
    <source>
        <strain evidence="1">126</strain>
    </source>
</reference>
<protein>
    <submittedName>
        <fullName evidence="1">Uncharacterized protein</fullName>
    </submittedName>
</protein>
<organism evidence="1 2">
    <name type="scientific">Neiella holothuriorum</name>
    <dbReference type="NCBI Taxonomy" id="2870530"/>
    <lineage>
        <taxon>Bacteria</taxon>
        <taxon>Pseudomonadati</taxon>
        <taxon>Pseudomonadota</taxon>
        <taxon>Gammaproteobacteria</taxon>
        <taxon>Alteromonadales</taxon>
        <taxon>Echinimonadaceae</taxon>
        <taxon>Neiella</taxon>
    </lineage>
</organism>
<proteinExistence type="predicted"/>
<dbReference type="RefSeq" id="WP_220102978.1">
    <property type="nucleotide sequence ID" value="NZ_JAHZSS010000003.1"/>
</dbReference>
<name>A0ABS7EDK9_9GAMM</name>
<keyword evidence="2" id="KW-1185">Reference proteome</keyword>